<gene>
    <name evidence="2" type="ORF">MANES_17G073800</name>
</gene>
<keyword evidence="1" id="KW-0472">Membrane</keyword>
<dbReference type="EMBL" id="CM004403">
    <property type="protein sequence ID" value="OAY25188.1"/>
    <property type="molecule type" value="Genomic_DNA"/>
</dbReference>
<organism evidence="2">
    <name type="scientific">Manihot esculenta</name>
    <name type="common">Cassava</name>
    <name type="synonym">Jatropha manihot</name>
    <dbReference type="NCBI Taxonomy" id="3983"/>
    <lineage>
        <taxon>Eukaryota</taxon>
        <taxon>Viridiplantae</taxon>
        <taxon>Streptophyta</taxon>
        <taxon>Embryophyta</taxon>
        <taxon>Tracheophyta</taxon>
        <taxon>Spermatophyta</taxon>
        <taxon>Magnoliopsida</taxon>
        <taxon>eudicotyledons</taxon>
        <taxon>Gunneridae</taxon>
        <taxon>Pentapetalae</taxon>
        <taxon>rosids</taxon>
        <taxon>fabids</taxon>
        <taxon>Malpighiales</taxon>
        <taxon>Euphorbiaceae</taxon>
        <taxon>Crotonoideae</taxon>
        <taxon>Manihoteae</taxon>
        <taxon>Manihot</taxon>
    </lineage>
</organism>
<reference evidence="2" key="1">
    <citation type="submission" date="2016-02" db="EMBL/GenBank/DDBJ databases">
        <title>WGS assembly of Manihot esculenta.</title>
        <authorList>
            <person name="Bredeson J.V."/>
            <person name="Prochnik S.E."/>
            <person name="Lyons J.B."/>
            <person name="Schmutz J."/>
            <person name="Grimwood J."/>
            <person name="Vrebalov J."/>
            <person name="Bart R.S."/>
            <person name="Amuge T."/>
            <person name="Ferguson M.E."/>
            <person name="Green R."/>
            <person name="Putnam N."/>
            <person name="Stites J."/>
            <person name="Rounsley S."/>
            <person name="Rokhsar D.S."/>
        </authorList>
    </citation>
    <scope>NUCLEOTIDE SEQUENCE [LARGE SCALE GENOMIC DNA]</scope>
    <source>
        <tissue evidence="2">Leaf</tissue>
    </source>
</reference>
<accession>A0A2C9U6M9</accession>
<dbReference type="AlphaFoldDB" id="A0A2C9U6M9"/>
<keyword evidence="1" id="KW-0812">Transmembrane</keyword>
<feature type="transmembrane region" description="Helical" evidence="1">
    <location>
        <begin position="6"/>
        <end position="24"/>
    </location>
</feature>
<keyword evidence="1" id="KW-1133">Transmembrane helix</keyword>
<evidence type="ECO:0000313" key="2">
    <source>
        <dbReference type="EMBL" id="OAY25188.1"/>
    </source>
</evidence>
<protein>
    <submittedName>
        <fullName evidence="2">Uncharacterized protein</fullName>
    </submittedName>
</protein>
<proteinExistence type="predicted"/>
<name>A0A2C9U6M9_MANES</name>
<evidence type="ECO:0000256" key="1">
    <source>
        <dbReference type="SAM" id="Phobius"/>
    </source>
</evidence>
<sequence length="36" mass="4220">MLLGFSSAYFFTITLAHVSISIWFPRKLRKAMEIPF</sequence>